<dbReference type="AlphaFoldDB" id="A0A1E3QRP4"/>
<name>A0A1E3QRP4_9ASCO</name>
<organism evidence="7 8">
    <name type="scientific">Babjeviella inositovora NRRL Y-12698</name>
    <dbReference type="NCBI Taxonomy" id="984486"/>
    <lineage>
        <taxon>Eukaryota</taxon>
        <taxon>Fungi</taxon>
        <taxon>Dikarya</taxon>
        <taxon>Ascomycota</taxon>
        <taxon>Saccharomycotina</taxon>
        <taxon>Pichiomycetes</taxon>
        <taxon>Serinales incertae sedis</taxon>
        <taxon>Babjeviella</taxon>
    </lineage>
</organism>
<dbReference type="GeneID" id="30146587"/>
<feature type="compositionally biased region" description="Basic and acidic residues" evidence="5">
    <location>
        <begin position="763"/>
        <end position="780"/>
    </location>
</feature>
<feature type="compositionally biased region" description="Basic and acidic residues" evidence="5">
    <location>
        <begin position="557"/>
        <end position="566"/>
    </location>
</feature>
<dbReference type="PANTHER" id="PTHR15407:SF28">
    <property type="entry name" value="RIBITOL-5-PHOSPHATE TRANSFERASE FKTN"/>
    <property type="match status" value="1"/>
</dbReference>
<dbReference type="InterPro" id="IPR007074">
    <property type="entry name" value="LicD/FKTN/FKRP_NTP_transf"/>
</dbReference>
<feature type="compositionally biased region" description="Basic residues" evidence="5">
    <location>
        <begin position="793"/>
        <end position="802"/>
    </location>
</feature>
<evidence type="ECO:0000256" key="1">
    <source>
        <dbReference type="ARBA" id="ARBA00004167"/>
    </source>
</evidence>
<feature type="domain" description="LicD/FKTN/FKRP nucleotidyltransferase" evidence="6">
    <location>
        <begin position="455"/>
        <end position="677"/>
    </location>
</feature>
<evidence type="ECO:0000313" key="8">
    <source>
        <dbReference type="Proteomes" id="UP000094336"/>
    </source>
</evidence>
<sequence>MKQSPFRVPRIRRRRVVVALLTFLTITALTYASLFSKDIPNVPFNSQKDLYALRIFGKSREPISLDLLLETKSNHLETLVRHNPNRQVLIPSAYFDASAPNPQLLEHNIHFTLGVYLHHIVNAITQAPEMTLSDITVPFHWVDWVDMGDIFTNSLLLSAKEKPLCADIASNGALRRHVDRLDLVHRPFGPVREAENDFRVDSDETEHDSVLPVFCMNDEGYSKFVANDGRGLFHSVLDYVKKGVVGERGSEVLSPGFHVSSPGNAGGLGLSTMYGKSYLFSFAPPPVSLIFLVENLAYEVPVKQEQSQKLMLTQNGLIEEYVSTKQYTVDSARAMGLFQSGVPALKVAPELLLEKELLEDMFQFDAEQELKTLEETQGEYELVKTARFKRFLETKPAVDQPRHFNLPQLEHTQLDSSMYDWRFFNAERTLPLSATHTPALVHGLITAWLHFAQVYEFHSWLASGSLLAWYWNGLVFPWDSDLDVQVPVATLYDLAHRFNNTLICHNGDVYLFEVGGYIQTRERDNANNKIDARFIDTKSGVYVDVMALSVSGVRAPERYTKAKENPENTDDQDLANGQSAKEDPEKRDDQDIADGQSSKEDPGKKDDQNLADGQSAKNIVSANINYSAQNTQLKVYNCRNHHFASLNELSPLSLTLMNGAPAYVPHKFWEILEVEYKGGMESMHFESHVYLPLVHLWVPETDVTTYLEKYNGQFPEGDARQKESSSQLNEADLPRMLAFNKRWLEEYAATYEFTEMHDVQMMSREGKGDESPEEVARNYLDKNWNPKMEPTRGRSRPLRVLH</sequence>
<dbReference type="STRING" id="984486.A0A1E3QRP4"/>
<keyword evidence="2" id="KW-0812">Transmembrane</keyword>
<dbReference type="GO" id="GO:0016020">
    <property type="term" value="C:membrane"/>
    <property type="evidence" value="ECO:0007669"/>
    <property type="project" value="UniProtKB-SubCell"/>
</dbReference>
<evidence type="ECO:0000256" key="4">
    <source>
        <dbReference type="ARBA" id="ARBA00023136"/>
    </source>
</evidence>
<comment type="subcellular location">
    <subcellularLocation>
        <location evidence="1">Membrane</location>
        <topology evidence="1">Single-pass membrane protein</topology>
    </subcellularLocation>
</comment>
<proteinExistence type="predicted"/>
<feature type="region of interest" description="Disordered" evidence="5">
    <location>
        <begin position="557"/>
        <end position="611"/>
    </location>
</feature>
<feature type="region of interest" description="Disordered" evidence="5">
    <location>
        <begin position="763"/>
        <end position="802"/>
    </location>
</feature>
<feature type="compositionally biased region" description="Basic and acidic residues" evidence="5">
    <location>
        <begin position="580"/>
        <end position="590"/>
    </location>
</feature>
<feature type="compositionally biased region" description="Basic and acidic residues" evidence="5">
    <location>
        <begin position="597"/>
        <end position="608"/>
    </location>
</feature>
<keyword evidence="3" id="KW-1133">Transmembrane helix</keyword>
<dbReference type="GO" id="GO:0009100">
    <property type="term" value="P:glycoprotein metabolic process"/>
    <property type="evidence" value="ECO:0007669"/>
    <property type="project" value="UniProtKB-ARBA"/>
</dbReference>
<dbReference type="OrthoDB" id="444255at2759"/>
<evidence type="ECO:0000259" key="6">
    <source>
        <dbReference type="Pfam" id="PF04991"/>
    </source>
</evidence>
<evidence type="ECO:0000256" key="5">
    <source>
        <dbReference type="SAM" id="MobiDB-lite"/>
    </source>
</evidence>
<dbReference type="Proteomes" id="UP000094336">
    <property type="component" value="Unassembled WGS sequence"/>
</dbReference>
<dbReference type="PANTHER" id="PTHR15407">
    <property type="entry name" value="FUKUTIN-RELATED"/>
    <property type="match status" value="1"/>
</dbReference>
<reference evidence="8" key="1">
    <citation type="submission" date="2016-05" db="EMBL/GenBank/DDBJ databases">
        <title>Comparative genomics of biotechnologically important yeasts.</title>
        <authorList>
            <consortium name="DOE Joint Genome Institute"/>
            <person name="Riley R."/>
            <person name="Haridas S."/>
            <person name="Wolfe K.H."/>
            <person name="Lopes M.R."/>
            <person name="Hittinger C.T."/>
            <person name="Goker M."/>
            <person name="Salamov A."/>
            <person name="Wisecaver J."/>
            <person name="Long T.M."/>
            <person name="Aerts A.L."/>
            <person name="Barry K."/>
            <person name="Choi C."/>
            <person name="Clum A."/>
            <person name="Coughlan A.Y."/>
            <person name="Deshpande S."/>
            <person name="Douglass A.P."/>
            <person name="Hanson S.J."/>
            <person name="Klenk H.-P."/>
            <person name="Labutti K."/>
            <person name="Lapidus A."/>
            <person name="Lindquist E."/>
            <person name="Lipzen A."/>
            <person name="Meier-Kolthoff J.P."/>
            <person name="Ohm R.A."/>
            <person name="Otillar R.P."/>
            <person name="Pangilinan J."/>
            <person name="Peng Y."/>
            <person name="Rokas A."/>
            <person name="Rosa C.A."/>
            <person name="Scheuner C."/>
            <person name="Sibirny A.A."/>
            <person name="Slot J.C."/>
            <person name="Stielow J.B."/>
            <person name="Sun H."/>
            <person name="Kurtzman C.P."/>
            <person name="Blackwell M."/>
            <person name="Grigoriev I.V."/>
            <person name="Jeffries T.W."/>
        </authorList>
    </citation>
    <scope>NUCLEOTIDE SEQUENCE [LARGE SCALE GENOMIC DNA]</scope>
    <source>
        <strain evidence="8">NRRL Y-12698</strain>
    </source>
</reference>
<keyword evidence="8" id="KW-1185">Reference proteome</keyword>
<protein>
    <recommendedName>
        <fullName evidence="6">LicD/FKTN/FKRP nucleotidyltransferase domain-containing protein</fullName>
    </recommendedName>
</protein>
<keyword evidence="4" id="KW-0472">Membrane</keyword>
<gene>
    <name evidence="7" type="ORF">BABINDRAFT_161302</name>
</gene>
<dbReference type="EMBL" id="KV454430">
    <property type="protein sequence ID" value="ODQ80351.1"/>
    <property type="molecule type" value="Genomic_DNA"/>
</dbReference>
<dbReference type="RefSeq" id="XP_018985679.1">
    <property type="nucleotide sequence ID" value="XM_019128734.1"/>
</dbReference>
<evidence type="ECO:0000256" key="2">
    <source>
        <dbReference type="ARBA" id="ARBA00022692"/>
    </source>
</evidence>
<evidence type="ECO:0000313" key="7">
    <source>
        <dbReference type="EMBL" id="ODQ80351.1"/>
    </source>
</evidence>
<dbReference type="Pfam" id="PF04991">
    <property type="entry name" value="LicD"/>
    <property type="match status" value="1"/>
</dbReference>
<accession>A0A1E3QRP4</accession>
<dbReference type="InterPro" id="IPR009644">
    <property type="entry name" value="FKTN/MNN4/W02B3.4-1"/>
</dbReference>
<evidence type="ECO:0000256" key="3">
    <source>
        <dbReference type="ARBA" id="ARBA00022989"/>
    </source>
</evidence>